<organism evidence="6 7">
    <name type="scientific">Marinospirillum alkalitolerans</name>
    <dbReference type="NCBI Taxonomy" id="3123374"/>
    <lineage>
        <taxon>Bacteria</taxon>
        <taxon>Pseudomonadati</taxon>
        <taxon>Pseudomonadota</taxon>
        <taxon>Gammaproteobacteria</taxon>
        <taxon>Oceanospirillales</taxon>
        <taxon>Oceanospirillaceae</taxon>
        <taxon>Marinospirillum</taxon>
    </lineage>
</organism>
<feature type="domain" description="HTH merR-type" evidence="5">
    <location>
        <begin position="4"/>
        <end position="73"/>
    </location>
</feature>
<dbReference type="PROSITE" id="PS00552">
    <property type="entry name" value="HTH_MERR_1"/>
    <property type="match status" value="1"/>
</dbReference>
<dbReference type="Proteomes" id="UP001621714">
    <property type="component" value="Unassembled WGS sequence"/>
</dbReference>
<dbReference type="SMART" id="SM00422">
    <property type="entry name" value="HTH_MERR"/>
    <property type="match status" value="1"/>
</dbReference>
<dbReference type="PROSITE" id="PS50937">
    <property type="entry name" value="HTH_MERR_2"/>
    <property type="match status" value="1"/>
</dbReference>
<sequence length="154" mass="17436">MKKTYLIGEVAQLTGCSAESIRHYEKKGLLKTTQRAAQGYRLYDQAALERIYFIRHGRHLGLDLSSIGDLLNLADQPDQDCHLADEIARHHLQELEQRIAALESLAAELRQMTRQCSGVKAAECRIIQALFDHRPACAELHAPYRNKSAEIENL</sequence>
<evidence type="ECO:0000256" key="2">
    <source>
        <dbReference type="ARBA" id="ARBA00023125"/>
    </source>
</evidence>
<evidence type="ECO:0000259" key="5">
    <source>
        <dbReference type="PROSITE" id="PS50937"/>
    </source>
</evidence>
<dbReference type="PRINTS" id="PR00040">
    <property type="entry name" value="HTHMERR"/>
</dbReference>
<dbReference type="InterPro" id="IPR015358">
    <property type="entry name" value="Tscrpt_reg_MerR_DNA-bd"/>
</dbReference>
<dbReference type="InterPro" id="IPR000551">
    <property type="entry name" value="MerR-type_HTH_dom"/>
</dbReference>
<keyword evidence="7" id="KW-1185">Reference proteome</keyword>
<dbReference type="Pfam" id="PF00376">
    <property type="entry name" value="MerR"/>
    <property type="match status" value="1"/>
</dbReference>
<dbReference type="PANTHER" id="PTHR30204">
    <property type="entry name" value="REDOX-CYCLING DRUG-SENSING TRANSCRIPTIONAL ACTIVATOR SOXR"/>
    <property type="match status" value="1"/>
</dbReference>
<evidence type="ECO:0000256" key="3">
    <source>
        <dbReference type="ARBA" id="ARBA00023163"/>
    </source>
</evidence>
<gene>
    <name evidence="6" type="ORF">V6U78_03215</name>
</gene>
<keyword evidence="2" id="KW-0238">DNA-binding</keyword>
<dbReference type="EMBL" id="JBANFI010000002">
    <property type="protein sequence ID" value="MFK7160043.1"/>
    <property type="molecule type" value="Genomic_DNA"/>
</dbReference>
<evidence type="ECO:0000256" key="1">
    <source>
        <dbReference type="ARBA" id="ARBA00023015"/>
    </source>
</evidence>
<dbReference type="InterPro" id="IPR047057">
    <property type="entry name" value="MerR_fam"/>
</dbReference>
<dbReference type="Pfam" id="PF09278">
    <property type="entry name" value="MerR-DNA-bind"/>
    <property type="match status" value="1"/>
</dbReference>
<dbReference type="Gene3D" id="1.10.1660.10">
    <property type="match status" value="1"/>
</dbReference>
<name>A0ABW8PUU7_9GAMM</name>
<protein>
    <submittedName>
        <fullName evidence="6">Helix-turn-helix domain-containing protein</fullName>
    </submittedName>
</protein>
<keyword evidence="1" id="KW-0805">Transcription regulation</keyword>
<evidence type="ECO:0000313" key="7">
    <source>
        <dbReference type="Proteomes" id="UP001621714"/>
    </source>
</evidence>
<dbReference type="InterPro" id="IPR009061">
    <property type="entry name" value="DNA-bd_dom_put_sf"/>
</dbReference>
<keyword evidence="3" id="KW-0804">Transcription</keyword>
<dbReference type="PANTHER" id="PTHR30204:SF94">
    <property type="entry name" value="HEAVY METAL-DEPENDENT TRANSCRIPTIONAL REGULATOR HI_0293-RELATED"/>
    <property type="match status" value="1"/>
</dbReference>
<accession>A0ABW8PUU7</accession>
<dbReference type="CDD" id="cd04785">
    <property type="entry name" value="HTH_CadR-PbrR-like"/>
    <property type="match status" value="1"/>
</dbReference>
<keyword evidence="4" id="KW-0175">Coiled coil</keyword>
<dbReference type="RefSeq" id="WP_405337142.1">
    <property type="nucleotide sequence ID" value="NZ_JBANFI010000002.1"/>
</dbReference>
<comment type="caution">
    <text evidence="6">The sequence shown here is derived from an EMBL/GenBank/DDBJ whole genome shotgun (WGS) entry which is preliminary data.</text>
</comment>
<dbReference type="SUPFAM" id="SSF46955">
    <property type="entry name" value="Putative DNA-binding domain"/>
    <property type="match status" value="1"/>
</dbReference>
<proteinExistence type="predicted"/>
<feature type="coiled-coil region" evidence="4">
    <location>
        <begin position="85"/>
        <end position="122"/>
    </location>
</feature>
<reference evidence="6 7" key="1">
    <citation type="submission" date="2024-02" db="EMBL/GenBank/DDBJ databases">
        <title>Marinospirillum sp. MEB 164 isolated from Lonar lake sediment.</title>
        <authorList>
            <person name="Joshi A."/>
            <person name="Thite S."/>
        </authorList>
    </citation>
    <scope>NUCLEOTIDE SEQUENCE [LARGE SCALE GENOMIC DNA]</scope>
    <source>
        <strain evidence="6 7">MEB164</strain>
    </source>
</reference>
<evidence type="ECO:0000313" key="6">
    <source>
        <dbReference type="EMBL" id="MFK7160043.1"/>
    </source>
</evidence>
<evidence type="ECO:0000256" key="4">
    <source>
        <dbReference type="SAM" id="Coils"/>
    </source>
</evidence>